<proteinExistence type="predicted"/>
<organism evidence="2 3">
    <name type="scientific">Qipengyuania citrea LAMA 915</name>
    <dbReference type="NCBI Taxonomy" id="1306953"/>
    <lineage>
        <taxon>Bacteria</taxon>
        <taxon>Pseudomonadati</taxon>
        <taxon>Pseudomonadota</taxon>
        <taxon>Alphaproteobacteria</taxon>
        <taxon>Sphingomonadales</taxon>
        <taxon>Erythrobacteraceae</taxon>
        <taxon>Qipengyuania</taxon>
    </lineage>
</organism>
<feature type="region of interest" description="Disordered" evidence="1">
    <location>
        <begin position="1"/>
        <end position="38"/>
    </location>
</feature>
<dbReference type="STRING" id="1306953.J121_2763"/>
<gene>
    <name evidence="2" type="ORF">J121_2763</name>
</gene>
<comment type="caution">
    <text evidence="2">The sequence shown here is derived from an EMBL/GenBank/DDBJ whole genome shotgun (WGS) entry which is preliminary data.</text>
</comment>
<dbReference type="EMBL" id="JYNE01000019">
    <property type="protein sequence ID" value="KNH02833.1"/>
    <property type="molecule type" value="Genomic_DNA"/>
</dbReference>
<accession>A0A0L1KFU0</accession>
<sequence>MPRGPNCSIAQSKGTRHRPMRCAKHIAGSKDAGRASCR</sequence>
<dbReference type="Proteomes" id="UP000037446">
    <property type="component" value="Unassembled WGS sequence"/>
</dbReference>
<dbReference type="AlphaFoldDB" id="A0A0L1KFU0"/>
<protein>
    <submittedName>
        <fullName evidence="2">Uncharacterized protein</fullName>
    </submittedName>
</protein>
<evidence type="ECO:0000313" key="3">
    <source>
        <dbReference type="Proteomes" id="UP000037446"/>
    </source>
</evidence>
<feature type="compositionally biased region" description="Basic residues" evidence="1">
    <location>
        <begin position="14"/>
        <end position="24"/>
    </location>
</feature>
<evidence type="ECO:0000256" key="1">
    <source>
        <dbReference type="SAM" id="MobiDB-lite"/>
    </source>
</evidence>
<reference evidence="2" key="1">
    <citation type="submission" date="2015-02" db="EMBL/GenBank/DDBJ databases">
        <authorList>
            <person name="Chooi Y.-H."/>
        </authorList>
    </citation>
    <scope>NUCLEOTIDE SEQUENCE [LARGE SCALE GENOMIC DNA]</scope>
    <source>
        <strain evidence="2">LAMA 915</strain>
    </source>
</reference>
<evidence type="ECO:0000313" key="2">
    <source>
        <dbReference type="EMBL" id="KNH02833.1"/>
    </source>
</evidence>
<dbReference type="PATRIC" id="fig|1306953.7.peg.2854"/>
<name>A0A0L1KFU0_9SPHN</name>